<dbReference type="RefSeq" id="WP_067632346.1">
    <property type="nucleotide sequence ID" value="NZ_CP013213.1"/>
</dbReference>
<dbReference type="EMBL" id="CP013213">
    <property type="protein sequence ID" value="AMC93498.1"/>
    <property type="molecule type" value="Genomic_DNA"/>
</dbReference>
<dbReference type="SUPFAM" id="SSF57829">
    <property type="entry name" value="Zn-binding ribosomal proteins"/>
    <property type="match status" value="1"/>
</dbReference>
<feature type="region of interest" description="Disordered" evidence="6">
    <location>
        <begin position="1"/>
        <end position="22"/>
    </location>
</feature>
<dbReference type="GO" id="GO:0006412">
    <property type="term" value="P:translation"/>
    <property type="evidence" value="ECO:0007669"/>
    <property type="project" value="UniProtKB-UniRule"/>
</dbReference>
<keyword evidence="3 5" id="KW-0687">Ribonucleoprotein</keyword>
<evidence type="ECO:0000313" key="8">
    <source>
        <dbReference type="Proteomes" id="UP000063781"/>
    </source>
</evidence>
<dbReference type="PANTHER" id="PTHR35534">
    <property type="entry name" value="50S RIBOSOMAL PROTEIN L32"/>
    <property type="match status" value="1"/>
</dbReference>
<sequence>MAVAQRRTSKSRKAKRRTHYKLPKVTLVKDKVTGEYKLPHRVDREN</sequence>
<protein>
    <recommendedName>
        <fullName evidence="4 5">Large ribosomal subunit protein bL32</fullName>
    </recommendedName>
</protein>
<keyword evidence="2 5" id="KW-0689">Ribosomal protein</keyword>
<feature type="compositionally biased region" description="Basic residues" evidence="6">
    <location>
        <begin position="7"/>
        <end position="22"/>
    </location>
</feature>
<evidence type="ECO:0000256" key="6">
    <source>
        <dbReference type="SAM" id="MobiDB-lite"/>
    </source>
</evidence>
<comment type="similarity">
    <text evidence="1 5">Belongs to the bacterial ribosomal protein bL32 family.</text>
</comment>
<proteinExistence type="inferred from homology"/>
<organism evidence="7 8">
    <name type="scientific">Erysipelothrix larvae</name>
    <dbReference type="NCBI Taxonomy" id="1514105"/>
    <lineage>
        <taxon>Bacteria</taxon>
        <taxon>Bacillati</taxon>
        <taxon>Bacillota</taxon>
        <taxon>Erysipelotrichia</taxon>
        <taxon>Erysipelotrichales</taxon>
        <taxon>Erysipelotrichaceae</taxon>
        <taxon>Erysipelothrix</taxon>
    </lineage>
</organism>
<evidence type="ECO:0000313" key="7">
    <source>
        <dbReference type="EMBL" id="AMC93498.1"/>
    </source>
</evidence>
<gene>
    <name evidence="5" type="primary">rpmF</name>
    <name evidence="7" type="ORF">AOC36_05740</name>
</gene>
<dbReference type="HAMAP" id="MF_00340">
    <property type="entry name" value="Ribosomal_bL32"/>
    <property type="match status" value="1"/>
</dbReference>
<dbReference type="Pfam" id="PF01783">
    <property type="entry name" value="Ribosomal_L32p"/>
    <property type="match status" value="1"/>
</dbReference>
<evidence type="ECO:0000256" key="4">
    <source>
        <dbReference type="ARBA" id="ARBA00035178"/>
    </source>
</evidence>
<accession>A0A109UH33</accession>
<evidence type="ECO:0000256" key="5">
    <source>
        <dbReference type="HAMAP-Rule" id="MF_00340"/>
    </source>
</evidence>
<name>A0A109UH33_9FIRM</name>
<dbReference type="Proteomes" id="UP000063781">
    <property type="component" value="Chromosome"/>
</dbReference>
<dbReference type="STRING" id="1514105.AOC36_05740"/>
<dbReference type="KEGG" id="erl:AOC36_05740"/>
<dbReference type="PANTHER" id="PTHR35534:SF1">
    <property type="entry name" value="LARGE RIBOSOMAL SUBUNIT PROTEIN BL32"/>
    <property type="match status" value="1"/>
</dbReference>
<evidence type="ECO:0000256" key="3">
    <source>
        <dbReference type="ARBA" id="ARBA00023274"/>
    </source>
</evidence>
<dbReference type="NCBIfam" id="TIGR01031">
    <property type="entry name" value="rpmF_bact"/>
    <property type="match status" value="1"/>
</dbReference>
<dbReference type="GO" id="GO:0015934">
    <property type="term" value="C:large ribosomal subunit"/>
    <property type="evidence" value="ECO:0007669"/>
    <property type="project" value="InterPro"/>
</dbReference>
<reference evidence="7 8" key="1">
    <citation type="submission" date="2015-10" db="EMBL/GenBank/DDBJ databases">
        <title>Erysipelothrix larvae sp. LV19 isolated from the larval gut of the rhinoceros beetle, Trypoxylus dichotomus.</title>
        <authorList>
            <person name="Lim S."/>
            <person name="Kim B.-C."/>
        </authorList>
    </citation>
    <scope>NUCLEOTIDE SEQUENCE [LARGE SCALE GENOMIC DNA]</scope>
    <source>
        <strain evidence="7 8">LV19</strain>
    </source>
</reference>
<evidence type="ECO:0000256" key="1">
    <source>
        <dbReference type="ARBA" id="ARBA00008560"/>
    </source>
</evidence>
<evidence type="ECO:0000256" key="2">
    <source>
        <dbReference type="ARBA" id="ARBA00022980"/>
    </source>
</evidence>
<dbReference type="AlphaFoldDB" id="A0A109UH33"/>
<dbReference type="InterPro" id="IPR011332">
    <property type="entry name" value="Ribosomal_zn-bd"/>
</dbReference>
<dbReference type="InterPro" id="IPR002677">
    <property type="entry name" value="Ribosomal_bL32"/>
</dbReference>
<dbReference type="GO" id="GO:0003735">
    <property type="term" value="F:structural constituent of ribosome"/>
    <property type="evidence" value="ECO:0007669"/>
    <property type="project" value="InterPro"/>
</dbReference>
<dbReference type="InterPro" id="IPR044957">
    <property type="entry name" value="Ribosomal_bL32_bact"/>
</dbReference>
<keyword evidence="8" id="KW-1185">Reference proteome</keyword>